<keyword evidence="1" id="KW-0596">Phosphopantetheine</keyword>
<keyword evidence="5" id="KW-1185">Reference proteome</keyword>
<comment type="caution">
    <text evidence="4">The sequence shown here is derived from an EMBL/GenBank/DDBJ whole genome shotgun (WGS) entry which is preliminary data.</text>
</comment>
<evidence type="ECO:0000256" key="2">
    <source>
        <dbReference type="ARBA" id="ARBA00022553"/>
    </source>
</evidence>
<evidence type="ECO:0000256" key="1">
    <source>
        <dbReference type="ARBA" id="ARBA00022450"/>
    </source>
</evidence>
<dbReference type="SUPFAM" id="SSF47336">
    <property type="entry name" value="ACP-like"/>
    <property type="match status" value="1"/>
</dbReference>
<accession>A0ABN2QZY7</accession>
<sequence length="74" mass="7797">MTADDVLAIFRTVLETEDIAAADDFFDLGGDSLLATRVLSALARATGEELTMDDFLMAPTPELLAARIGGVVVP</sequence>
<dbReference type="Gene3D" id="1.10.1200.10">
    <property type="entry name" value="ACP-like"/>
    <property type="match status" value="1"/>
</dbReference>
<dbReference type="SMART" id="SM00823">
    <property type="entry name" value="PKS_PP"/>
    <property type="match status" value="1"/>
</dbReference>
<evidence type="ECO:0000313" key="4">
    <source>
        <dbReference type="EMBL" id="GAA1961199.1"/>
    </source>
</evidence>
<feature type="domain" description="Carrier" evidence="3">
    <location>
        <begin position="1"/>
        <end position="72"/>
    </location>
</feature>
<proteinExistence type="predicted"/>
<name>A0ABN2QZY7_9ACTN</name>
<dbReference type="EMBL" id="BAAAQM010000007">
    <property type="protein sequence ID" value="GAA1961199.1"/>
    <property type="molecule type" value="Genomic_DNA"/>
</dbReference>
<dbReference type="PROSITE" id="PS50075">
    <property type="entry name" value="CARRIER"/>
    <property type="match status" value="1"/>
</dbReference>
<dbReference type="InterPro" id="IPR009081">
    <property type="entry name" value="PP-bd_ACP"/>
</dbReference>
<organism evidence="4 5">
    <name type="scientific">Catenulispora subtropica</name>
    <dbReference type="NCBI Taxonomy" id="450798"/>
    <lineage>
        <taxon>Bacteria</taxon>
        <taxon>Bacillati</taxon>
        <taxon>Actinomycetota</taxon>
        <taxon>Actinomycetes</taxon>
        <taxon>Catenulisporales</taxon>
        <taxon>Catenulisporaceae</taxon>
        <taxon>Catenulispora</taxon>
    </lineage>
</organism>
<gene>
    <name evidence="4" type="ORF">GCM10009838_17170</name>
</gene>
<dbReference type="InterPro" id="IPR020806">
    <property type="entry name" value="PKS_PP-bd"/>
</dbReference>
<dbReference type="InterPro" id="IPR036736">
    <property type="entry name" value="ACP-like_sf"/>
</dbReference>
<dbReference type="InterPro" id="IPR006162">
    <property type="entry name" value="Ppantetheine_attach_site"/>
</dbReference>
<dbReference type="Pfam" id="PF00550">
    <property type="entry name" value="PP-binding"/>
    <property type="match status" value="1"/>
</dbReference>
<evidence type="ECO:0000313" key="5">
    <source>
        <dbReference type="Proteomes" id="UP001499854"/>
    </source>
</evidence>
<dbReference type="PROSITE" id="PS00012">
    <property type="entry name" value="PHOSPHOPANTETHEINE"/>
    <property type="match status" value="1"/>
</dbReference>
<keyword evidence="2" id="KW-0597">Phosphoprotein</keyword>
<dbReference type="PANTHER" id="PTHR45527">
    <property type="entry name" value="NONRIBOSOMAL PEPTIDE SYNTHETASE"/>
    <property type="match status" value="1"/>
</dbReference>
<dbReference type="Proteomes" id="UP001499854">
    <property type="component" value="Unassembled WGS sequence"/>
</dbReference>
<reference evidence="4 5" key="1">
    <citation type="journal article" date="2019" name="Int. J. Syst. Evol. Microbiol.">
        <title>The Global Catalogue of Microorganisms (GCM) 10K type strain sequencing project: providing services to taxonomists for standard genome sequencing and annotation.</title>
        <authorList>
            <consortium name="The Broad Institute Genomics Platform"/>
            <consortium name="The Broad Institute Genome Sequencing Center for Infectious Disease"/>
            <person name="Wu L."/>
            <person name="Ma J."/>
        </authorList>
    </citation>
    <scope>NUCLEOTIDE SEQUENCE [LARGE SCALE GENOMIC DNA]</scope>
    <source>
        <strain evidence="4 5">JCM 16013</strain>
    </source>
</reference>
<dbReference type="PANTHER" id="PTHR45527:SF1">
    <property type="entry name" value="FATTY ACID SYNTHASE"/>
    <property type="match status" value="1"/>
</dbReference>
<evidence type="ECO:0000259" key="3">
    <source>
        <dbReference type="PROSITE" id="PS50075"/>
    </source>
</evidence>
<dbReference type="RefSeq" id="WP_344656406.1">
    <property type="nucleotide sequence ID" value="NZ_BAAAQM010000007.1"/>
</dbReference>
<protein>
    <recommendedName>
        <fullName evidence="3">Carrier domain-containing protein</fullName>
    </recommendedName>
</protein>